<name>A0A7V9Z8T9_9BACL</name>
<accession>A0A7V9Z8T9</accession>
<evidence type="ECO:0000313" key="1">
    <source>
        <dbReference type="EMBL" id="MBA2876090.1"/>
    </source>
</evidence>
<dbReference type="Proteomes" id="UP000523087">
    <property type="component" value="Unassembled WGS sequence"/>
</dbReference>
<dbReference type="RefSeq" id="WP_181556836.1">
    <property type="nucleotide sequence ID" value="NZ_JACDUT010000009.1"/>
</dbReference>
<proteinExistence type="predicted"/>
<protein>
    <submittedName>
        <fullName evidence="1">Uncharacterized protein</fullName>
    </submittedName>
</protein>
<dbReference type="AlphaFoldDB" id="A0A7V9Z8T9"/>
<gene>
    <name evidence="1" type="ORF">HNR31_002885</name>
</gene>
<organism evidence="1 2">
    <name type="scientific">Thermaerobacillus caldiproteolyticus</name>
    <dbReference type="NCBI Taxonomy" id="247480"/>
    <lineage>
        <taxon>Bacteria</taxon>
        <taxon>Bacillati</taxon>
        <taxon>Bacillota</taxon>
        <taxon>Bacilli</taxon>
        <taxon>Bacillales</taxon>
        <taxon>Anoxybacillaceae</taxon>
        <taxon>Thermaerobacillus</taxon>
    </lineage>
</organism>
<keyword evidence="2" id="KW-1185">Reference proteome</keyword>
<sequence length="70" mass="8027">MKKHLLFDLLLLLTINKQLFVIPQSEVKGEIFLQKESITFLNNPVLFSASRASRTTRIQQAEQLLITKNG</sequence>
<comment type="caution">
    <text evidence="1">The sequence shown here is derived from an EMBL/GenBank/DDBJ whole genome shotgun (WGS) entry which is preliminary data.</text>
</comment>
<dbReference type="EMBL" id="JACDUT010000009">
    <property type="protein sequence ID" value="MBA2876090.1"/>
    <property type="molecule type" value="Genomic_DNA"/>
</dbReference>
<evidence type="ECO:0000313" key="2">
    <source>
        <dbReference type="Proteomes" id="UP000523087"/>
    </source>
</evidence>
<reference evidence="1 2" key="1">
    <citation type="submission" date="2020-07" db="EMBL/GenBank/DDBJ databases">
        <title>Genomic Encyclopedia of Type Strains, Phase IV (KMG-IV): sequencing the most valuable type-strain genomes for metagenomic binning, comparative biology and taxonomic classification.</title>
        <authorList>
            <person name="Goeker M."/>
        </authorList>
    </citation>
    <scope>NUCLEOTIDE SEQUENCE [LARGE SCALE GENOMIC DNA]</scope>
    <source>
        <strain evidence="1 2">DSM 15730</strain>
    </source>
</reference>